<dbReference type="OrthoDB" id="8894731at2"/>
<keyword evidence="4 9" id="KW-0997">Cell inner membrane</keyword>
<evidence type="ECO:0000256" key="8">
    <source>
        <dbReference type="ARBA" id="ARBA00038436"/>
    </source>
</evidence>
<comment type="similarity">
    <text evidence="8 9">Belongs to the TRAP transporter small permease family.</text>
</comment>
<evidence type="ECO:0000313" key="12">
    <source>
        <dbReference type="Proteomes" id="UP000185739"/>
    </source>
</evidence>
<dbReference type="KEGG" id="tcl:Tchl_2090"/>
<evidence type="ECO:0000256" key="9">
    <source>
        <dbReference type="RuleBase" id="RU369079"/>
    </source>
</evidence>
<evidence type="ECO:0000256" key="3">
    <source>
        <dbReference type="ARBA" id="ARBA00022475"/>
    </source>
</evidence>
<dbReference type="AlphaFoldDB" id="A0A1H5S9N8"/>
<dbReference type="PANTHER" id="PTHR35011">
    <property type="entry name" value="2,3-DIKETO-L-GULONATE TRAP TRANSPORTER SMALL PERMEASE PROTEIN YIAM"/>
    <property type="match status" value="1"/>
</dbReference>
<keyword evidence="3" id="KW-1003">Cell membrane</keyword>
<dbReference type="InterPro" id="IPR007387">
    <property type="entry name" value="TRAP_DctQ"/>
</dbReference>
<sequence length="162" mass="17787">MKQILALTETLAAVFLLLIALLTATNVLARELFAATIPDWFDGSRLLLAIAMFWGIALATHRGSHISVDILWEHLGAVGRRRLEIAVTALCVAFFAPLAWMVWVKVGSTGTQATSDLRLPLIWFYPVAALGATATALLALHRFAVLWARHLETMKTENQHGS</sequence>
<dbReference type="GO" id="GO:0015740">
    <property type="term" value="P:C4-dicarboxylate transport"/>
    <property type="evidence" value="ECO:0007669"/>
    <property type="project" value="TreeGrafter"/>
</dbReference>
<feature type="transmembrane region" description="Helical" evidence="9">
    <location>
        <begin position="123"/>
        <end position="145"/>
    </location>
</feature>
<keyword evidence="12" id="KW-1185">Reference proteome</keyword>
<feature type="domain" description="Tripartite ATP-independent periplasmic transporters DctQ component" evidence="10">
    <location>
        <begin position="19"/>
        <end position="147"/>
    </location>
</feature>
<accession>A0A1H5S9N8</accession>
<evidence type="ECO:0000256" key="7">
    <source>
        <dbReference type="ARBA" id="ARBA00023136"/>
    </source>
</evidence>
<dbReference type="RefSeq" id="WP_075148356.1">
    <property type="nucleotide sequence ID" value="NZ_CP018839.1"/>
</dbReference>
<dbReference type="PANTHER" id="PTHR35011:SF2">
    <property type="entry name" value="2,3-DIKETO-L-GULONATE TRAP TRANSPORTER SMALL PERMEASE PROTEIN YIAM"/>
    <property type="match status" value="1"/>
</dbReference>
<evidence type="ECO:0000313" key="11">
    <source>
        <dbReference type="EMBL" id="APR04933.1"/>
    </source>
</evidence>
<protein>
    <recommendedName>
        <fullName evidence="9">TRAP transporter small permease protein</fullName>
    </recommendedName>
</protein>
<evidence type="ECO:0000256" key="4">
    <source>
        <dbReference type="ARBA" id="ARBA00022519"/>
    </source>
</evidence>
<feature type="transmembrane region" description="Helical" evidence="9">
    <location>
        <begin position="85"/>
        <end position="103"/>
    </location>
</feature>
<proteinExistence type="inferred from homology"/>
<reference evidence="11 12" key="1">
    <citation type="submission" date="2016-12" db="EMBL/GenBank/DDBJ databases">
        <title>Complete genome sequence of Thauera chlorobenzoica, a Betaproteobacterium degrading haloaromatics anaerobically to CO2 and halides.</title>
        <authorList>
            <person name="Goris T."/>
            <person name="Mergelsberg M."/>
            <person name="Boll M."/>
        </authorList>
    </citation>
    <scope>NUCLEOTIDE SEQUENCE [LARGE SCALE GENOMIC DNA]</scope>
    <source>
        <strain evidence="11 12">3CB1</strain>
    </source>
</reference>
<dbReference type="InterPro" id="IPR055348">
    <property type="entry name" value="DctQ"/>
</dbReference>
<evidence type="ECO:0000256" key="2">
    <source>
        <dbReference type="ARBA" id="ARBA00022448"/>
    </source>
</evidence>
<dbReference type="EMBL" id="CP018839">
    <property type="protein sequence ID" value="APR04933.1"/>
    <property type="molecule type" value="Genomic_DNA"/>
</dbReference>
<comment type="subunit">
    <text evidence="9">The complex comprises the extracytoplasmic solute receptor protein and the two transmembrane proteins.</text>
</comment>
<dbReference type="Proteomes" id="UP000185739">
    <property type="component" value="Chromosome"/>
</dbReference>
<evidence type="ECO:0000256" key="5">
    <source>
        <dbReference type="ARBA" id="ARBA00022692"/>
    </source>
</evidence>
<dbReference type="STRING" id="96773.Tchl_2090"/>
<evidence type="ECO:0000256" key="6">
    <source>
        <dbReference type="ARBA" id="ARBA00022989"/>
    </source>
</evidence>
<feature type="transmembrane region" description="Helical" evidence="9">
    <location>
        <begin position="45"/>
        <end position="64"/>
    </location>
</feature>
<organism evidence="11 12">
    <name type="scientific">Thauera chlorobenzoica</name>
    <dbReference type="NCBI Taxonomy" id="96773"/>
    <lineage>
        <taxon>Bacteria</taxon>
        <taxon>Pseudomonadati</taxon>
        <taxon>Pseudomonadota</taxon>
        <taxon>Betaproteobacteria</taxon>
        <taxon>Rhodocyclales</taxon>
        <taxon>Zoogloeaceae</taxon>
        <taxon>Thauera</taxon>
    </lineage>
</organism>
<comment type="caution">
    <text evidence="9">Lacks conserved residue(s) required for the propagation of feature annotation.</text>
</comment>
<evidence type="ECO:0000256" key="1">
    <source>
        <dbReference type="ARBA" id="ARBA00004429"/>
    </source>
</evidence>
<evidence type="ECO:0000259" key="10">
    <source>
        <dbReference type="Pfam" id="PF04290"/>
    </source>
</evidence>
<keyword evidence="2 9" id="KW-0813">Transport</keyword>
<keyword evidence="7 9" id="KW-0472">Membrane</keyword>
<name>A0A1H5S9N8_9RHOO</name>
<gene>
    <name evidence="11" type="ORF">Tchl_2090</name>
</gene>
<dbReference type="GO" id="GO:0022857">
    <property type="term" value="F:transmembrane transporter activity"/>
    <property type="evidence" value="ECO:0007669"/>
    <property type="project" value="UniProtKB-UniRule"/>
</dbReference>
<keyword evidence="5 9" id="KW-0812">Transmembrane</keyword>
<comment type="function">
    <text evidence="9">Part of the tripartite ATP-independent periplasmic (TRAP) transport system.</text>
</comment>
<keyword evidence="6 9" id="KW-1133">Transmembrane helix</keyword>
<dbReference type="GO" id="GO:0005886">
    <property type="term" value="C:plasma membrane"/>
    <property type="evidence" value="ECO:0007669"/>
    <property type="project" value="UniProtKB-SubCell"/>
</dbReference>
<dbReference type="Pfam" id="PF04290">
    <property type="entry name" value="DctQ"/>
    <property type="match status" value="1"/>
</dbReference>
<comment type="subcellular location">
    <subcellularLocation>
        <location evidence="1 9">Cell inner membrane</location>
        <topology evidence="1 9">Multi-pass membrane protein</topology>
    </subcellularLocation>
</comment>